<protein>
    <submittedName>
        <fullName evidence="2">Uncharacterized protein</fullName>
    </submittedName>
</protein>
<organism evidence="2">
    <name type="scientific">Salix viminalis</name>
    <name type="common">Common osier</name>
    <name type="synonym">Basket willow</name>
    <dbReference type="NCBI Taxonomy" id="40686"/>
    <lineage>
        <taxon>Eukaryota</taxon>
        <taxon>Viridiplantae</taxon>
        <taxon>Streptophyta</taxon>
        <taxon>Embryophyta</taxon>
        <taxon>Tracheophyta</taxon>
        <taxon>Spermatophyta</taxon>
        <taxon>Magnoliopsida</taxon>
        <taxon>eudicotyledons</taxon>
        <taxon>Gunneridae</taxon>
        <taxon>Pentapetalae</taxon>
        <taxon>rosids</taxon>
        <taxon>fabids</taxon>
        <taxon>Malpighiales</taxon>
        <taxon>Salicaceae</taxon>
        <taxon>Saliceae</taxon>
        <taxon>Salix</taxon>
    </lineage>
</organism>
<evidence type="ECO:0000256" key="1">
    <source>
        <dbReference type="SAM" id="Phobius"/>
    </source>
</evidence>
<reference evidence="2" key="1">
    <citation type="submission" date="2019-03" db="EMBL/GenBank/DDBJ databases">
        <authorList>
            <person name="Mank J."/>
            <person name="Almeida P."/>
        </authorList>
    </citation>
    <scope>NUCLEOTIDE SEQUENCE</scope>
    <source>
        <strain evidence="2">78183</strain>
    </source>
</reference>
<dbReference type="EMBL" id="CAADRP010001528">
    <property type="protein sequence ID" value="VFU39354.1"/>
    <property type="molecule type" value="Genomic_DNA"/>
</dbReference>
<proteinExistence type="predicted"/>
<keyword evidence="1" id="KW-1133">Transmembrane helix</keyword>
<dbReference type="AlphaFoldDB" id="A0A6N2LFP3"/>
<name>A0A6N2LFP3_SALVM</name>
<accession>A0A6N2LFP3</accession>
<feature type="transmembrane region" description="Helical" evidence="1">
    <location>
        <begin position="38"/>
        <end position="61"/>
    </location>
</feature>
<evidence type="ECO:0000313" key="2">
    <source>
        <dbReference type="EMBL" id="VFU39354.1"/>
    </source>
</evidence>
<keyword evidence="1" id="KW-0812">Transmembrane</keyword>
<sequence length="75" mass="8739">MTSSFSNPELKIEMTSKILAQLNDKMKELPSEQNRARFIFVLIEGIEVSLEVIFVFSYGFFCYDRIGKEDFIGNY</sequence>
<gene>
    <name evidence="2" type="ORF">SVIM_LOCUS218063</name>
</gene>
<keyword evidence="1" id="KW-0472">Membrane</keyword>